<dbReference type="EMBL" id="AP023366">
    <property type="protein sequence ID" value="BCJ87623.1"/>
    <property type="molecule type" value="Genomic_DNA"/>
</dbReference>
<dbReference type="AlphaFoldDB" id="A0A7I8DBQ8"/>
<evidence type="ECO:0000313" key="1">
    <source>
        <dbReference type="EMBL" id="BCJ87623.1"/>
    </source>
</evidence>
<evidence type="ECO:0000313" key="2">
    <source>
        <dbReference type="Proteomes" id="UP000593802"/>
    </source>
</evidence>
<protein>
    <submittedName>
        <fullName evidence="1">Uncharacterized protein</fullName>
    </submittedName>
</protein>
<name>A0A7I8DBQ8_9BACL</name>
<dbReference type="KEGG" id="eff:skT53_26080"/>
<proteinExistence type="predicted"/>
<sequence>MAAADCSPAYNLAKREGQAVQMLADQAAFRGIGANRDVLPTAQTMPAEKMGSVPGVLIDSRVACLQSRNLLRWNPL</sequence>
<organism evidence="1 2">
    <name type="scientific">Effusibacillus dendaii</name>
    <dbReference type="NCBI Taxonomy" id="2743772"/>
    <lineage>
        <taxon>Bacteria</taxon>
        <taxon>Bacillati</taxon>
        <taxon>Bacillota</taxon>
        <taxon>Bacilli</taxon>
        <taxon>Bacillales</taxon>
        <taxon>Alicyclobacillaceae</taxon>
        <taxon>Effusibacillus</taxon>
    </lineage>
</organism>
<dbReference type="Proteomes" id="UP000593802">
    <property type="component" value="Chromosome"/>
</dbReference>
<keyword evidence="2" id="KW-1185">Reference proteome</keyword>
<reference evidence="1 2" key="1">
    <citation type="submission" date="2020-08" db="EMBL/GenBank/DDBJ databases">
        <title>Complete Genome Sequence of Effusibacillus dendaii Strain skT53, Isolated from Farmland soil.</title>
        <authorList>
            <person name="Konishi T."/>
            <person name="Kawasaki H."/>
        </authorList>
    </citation>
    <scope>NUCLEOTIDE SEQUENCE [LARGE SCALE GENOMIC DNA]</scope>
    <source>
        <strain evidence="2">skT53</strain>
    </source>
</reference>
<gene>
    <name evidence="1" type="ORF">skT53_26080</name>
</gene>
<accession>A0A7I8DBQ8</accession>